<evidence type="ECO:0000313" key="2">
    <source>
        <dbReference type="Proteomes" id="UP000257109"/>
    </source>
</evidence>
<protein>
    <submittedName>
        <fullName evidence="1">Uncharacterized protein</fullName>
    </submittedName>
</protein>
<dbReference type="AlphaFoldDB" id="A0A371GKM6"/>
<organism evidence="1 2">
    <name type="scientific">Mucuna pruriens</name>
    <name type="common">Velvet bean</name>
    <name type="synonym">Dolichos pruriens</name>
    <dbReference type="NCBI Taxonomy" id="157652"/>
    <lineage>
        <taxon>Eukaryota</taxon>
        <taxon>Viridiplantae</taxon>
        <taxon>Streptophyta</taxon>
        <taxon>Embryophyta</taxon>
        <taxon>Tracheophyta</taxon>
        <taxon>Spermatophyta</taxon>
        <taxon>Magnoliopsida</taxon>
        <taxon>eudicotyledons</taxon>
        <taxon>Gunneridae</taxon>
        <taxon>Pentapetalae</taxon>
        <taxon>rosids</taxon>
        <taxon>fabids</taxon>
        <taxon>Fabales</taxon>
        <taxon>Fabaceae</taxon>
        <taxon>Papilionoideae</taxon>
        <taxon>50 kb inversion clade</taxon>
        <taxon>NPAAA clade</taxon>
        <taxon>indigoferoid/millettioid clade</taxon>
        <taxon>Phaseoleae</taxon>
        <taxon>Mucuna</taxon>
    </lineage>
</organism>
<feature type="non-terminal residue" evidence="1">
    <location>
        <position position="1"/>
    </location>
</feature>
<proteinExistence type="predicted"/>
<comment type="caution">
    <text evidence="1">The sequence shown here is derived from an EMBL/GenBank/DDBJ whole genome shotgun (WGS) entry which is preliminary data.</text>
</comment>
<keyword evidence="2" id="KW-1185">Reference proteome</keyword>
<name>A0A371GKM6_MUCPR</name>
<gene>
    <name evidence="1" type="ORF">CR513_26965</name>
</gene>
<dbReference type="EMBL" id="QJKJ01005205">
    <property type="protein sequence ID" value="RDX91094.1"/>
    <property type="molecule type" value="Genomic_DNA"/>
</dbReference>
<sequence>MGGAPSLGVFFWFFSVRRTEKVGWTSLSNRPKRRLLKPFSESYKLFKDHFFRVTPSDVGPNLLMDNVGIGQLTGMALQSPPE</sequence>
<evidence type="ECO:0000313" key="1">
    <source>
        <dbReference type="EMBL" id="RDX91094.1"/>
    </source>
</evidence>
<accession>A0A371GKM6</accession>
<reference evidence="1" key="1">
    <citation type="submission" date="2018-05" db="EMBL/GenBank/DDBJ databases">
        <title>Draft genome of Mucuna pruriens seed.</title>
        <authorList>
            <person name="Nnadi N.E."/>
            <person name="Vos R."/>
            <person name="Hasami M.H."/>
            <person name="Devisetty U.K."/>
            <person name="Aguiy J.C."/>
        </authorList>
    </citation>
    <scope>NUCLEOTIDE SEQUENCE [LARGE SCALE GENOMIC DNA]</scope>
    <source>
        <strain evidence="1">JCA_2017</strain>
    </source>
</reference>
<dbReference type="Proteomes" id="UP000257109">
    <property type="component" value="Unassembled WGS sequence"/>
</dbReference>